<gene>
    <name evidence="1" type="ORF">FVB9532_02899</name>
</gene>
<protein>
    <submittedName>
        <fullName evidence="1">Uncharacterized protein</fullName>
    </submittedName>
</protein>
<name>A0AC61YAU2_9FLAO</name>
<comment type="caution">
    <text evidence="1">The sequence shown here is derived from an EMBL/GenBank/DDBJ whole genome shotgun (WGS) entry which is preliminary data.</text>
</comment>
<accession>A0AC61YAU2</accession>
<keyword evidence="2" id="KW-1185">Reference proteome</keyword>
<sequence length="64" mass="7766">MIRNYFKITWRSLWKDKKLTALNLIGLSIAFYSGILLCIYGIHELSYKQFYKNNYDRIFYCCPN</sequence>
<reference evidence="1" key="1">
    <citation type="submission" date="2019-09" db="EMBL/GenBank/DDBJ databases">
        <authorList>
            <person name="Rodrigo-Torres L."/>
            <person name="Arahal R. D."/>
            <person name="Lucena T."/>
        </authorList>
    </citation>
    <scope>NUCLEOTIDE SEQUENCE</scope>
    <source>
        <strain evidence="1">ISS653</strain>
    </source>
</reference>
<evidence type="ECO:0000313" key="2">
    <source>
        <dbReference type="Proteomes" id="UP000356253"/>
    </source>
</evidence>
<proteinExistence type="predicted"/>
<organism evidence="1 2">
    <name type="scientific">Mesonia oceanica</name>
    <dbReference type="NCBI Taxonomy" id="2687242"/>
    <lineage>
        <taxon>Bacteria</taxon>
        <taxon>Pseudomonadati</taxon>
        <taxon>Bacteroidota</taxon>
        <taxon>Flavobacteriia</taxon>
        <taxon>Flavobacteriales</taxon>
        <taxon>Flavobacteriaceae</taxon>
        <taxon>Mesonia</taxon>
    </lineage>
</organism>
<dbReference type="Proteomes" id="UP000356253">
    <property type="component" value="Unassembled WGS sequence"/>
</dbReference>
<dbReference type="EMBL" id="CABVMM010000011">
    <property type="protein sequence ID" value="VVV01607.1"/>
    <property type="molecule type" value="Genomic_DNA"/>
</dbReference>
<evidence type="ECO:0000313" key="1">
    <source>
        <dbReference type="EMBL" id="VVV01607.1"/>
    </source>
</evidence>